<feature type="domain" description="RNA polymerase sigma-70 region 2" evidence="6">
    <location>
        <begin position="36"/>
        <end position="103"/>
    </location>
</feature>
<dbReference type="PANTHER" id="PTHR43133">
    <property type="entry name" value="RNA POLYMERASE ECF-TYPE SIGMA FACTO"/>
    <property type="match status" value="1"/>
</dbReference>
<keyword evidence="3" id="KW-0731">Sigma factor</keyword>
<dbReference type="InterPro" id="IPR013325">
    <property type="entry name" value="RNA_pol_sigma_r2"/>
</dbReference>
<dbReference type="Pfam" id="PF04542">
    <property type="entry name" value="Sigma70_r2"/>
    <property type="match status" value="1"/>
</dbReference>
<name>A0A956N9D4_UNCEI</name>
<dbReference type="InterPro" id="IPR013324">
    <property type="entry name" value="RNA_pol_sigma_r3/r4-like"/>
</dbReference>
<evidence type="ECO:0000256" key="3">
    <source>
        <dbReference type="ARBA" id="ARBA00023082"/>
    </source>
</evidence>
<dbReference type="EMBL" id="JAGQHS010000009">
    <property type="protein sequence ID" value="MCA9754796.1"/>
    <property type="molecule type" value="Genomic_DNA"/>
</dbReference>
<evidence type="ECO:0000259" key="6">
    <source>
        <dbReference type="Pfam" id="PF04542"/>
    </source>
</evidence>
<evidence type="ECO:0000256" key="2">
    <source>
        <dbReference type="ARBA" id="ARBA00023015"/>
    </source>
</evidence>
<dbReference type="GO" id="GO:0003677">
    <property type="term" value="F:DNA binding"/>
    <property type="evidence" value="ECO:0007669"/>
    <property type="project" value="UniProtKB-KW"/>
</dbReference>
<keyword evidence="4" id="KW-0238">DNA-binding</keyword>
<reference evidence="7" key="1">
    <citation type="submission" date="2020-04" db="EMBL/GenBank/DDBJ databases">
        <authorList>
            <person name="Zhang T."/>
        </authorList>
    </citation>
    <scope>NUCLEOTIDE SEQUENCE</scope>
    <source>
        <strain evidence="7">HKST-UBA02</strain>
    </source>
</reference>
<evidence type="ECO:0000256" key="1">
    <source>
        <dbReference type="ARBA" id="ARBA00010641"/>
    </source>
</evidence>
<comment type="caution">
    <text evidence="7">The sequence shown here is derived from an EMBL/GenBank/DDBJ whole genome shotgun (WGS) entry which is preliminary data.</text>
</comment>
<accession>A0A956N9D4</accession>
<dbReference type="SUPFAM" id="SSF88946">
    <property type="entry name" value="Sigma2 domain of RNA polymerase sigma factors"/>
    <property type="match status" value="1"/>
</dbReference>
<keyword evidence="5" id="KW-0804">Transcription</keyword>
<evidence type="ECO:0000313" key="7">
    <source>
        <dbReference type="EMBL" id="MCA9754796.1"/>
    </source>
</evidence>
<dbReference type="InterPro" id="IPR014284">
    <property type="entry name" value="RNA_pol_sigma-70_dom"/>
</dbReference>
<evidence type="ECO:0000313" key="8">
    <source>
        <dbReference type="Proteomes" id="UP000739538"/>
    </source>
</evidence>
<dbReference type="InterPro" id="IPR039425">
    <property type="entry name" value="RNA_pol_sigma-70-like"/>
</dbReference>
<dbReference type="Gene3D" id="1.10.10.10">
    <property type="entry name" value="Winged helix-like DNA-binding domain superfamily/Winged helix DNA-binding domain"/>
    <property type="match status" value="1"/>
</dbReference>
<organism evidence="7 8">
    <name type="scientific">Eiseniibacteriota bacterium</name>
    <dbReference type="NCBI Taxonomy" id="2212470"/>
    <lineage>
        <taxon>Bacteria</taxon>
        <taxon>Candidatus Eiseniibacteriota</taxon>
    </lineage>
</organism>
<evidence type="ECO:0000256" key="5">
    <source>
        <dbReference type="ARBA" id="ARBA00023163"/>
    </source>
</evidence>
<sequence>MSTQPSALPPELPAQESDQQILSRCAQGEREAWGVLVHRYKDLVYSTALRTGLEPADAEDVFQEVFVELYRSAARIRNPRALPRWLMVATRRLCYKLAVRRRRLLPELTTDLVDPSRLPEEEVIAAQSRLALERGLSRIDERCQQLLRALFFEPEPPSYDELSERMGLSRGSIGPIRIRCLERLRRAVEGEGS</sequence>
<proteinExistence type="inferred from homology"/>
<evidence type="ECO:0000256" key="4">
    <source>
        <dbReference type="ARBA" id="ARBA00023125"/>
    </source>
</evidence>
<comment type="similarity">
    <text evidence="1">Belongs to the sigma-70 factor family. ECF subfamily.</text>
</comment>
<dbReference type="NCBIfam" id="TIGR02937">
    <property type="entry name" value="sigma70-ECF"/>
    <property type="match status" value="1"/>
</dbReference>
<dbReference type="SUPFAM" id="SSF88659">
    <property type="entry name" value="Sigma3 and sigma4 domains of RNA polymerase sigma factors"/>
    <property type="match status" value="1"/>
</dbReference>
<dbReference type="AlphaFoldDB" id="A0A956N9D4"/>
<dbReference type="GO" id="GO:0006352">
    <property type="term" value="P:DNA-templated transcription initiation"/>
    <property type="evidence" value="ECO:0007669"/>
    <property type="project" value="InterPro"/>
</dbReference>
<dbReference type="Proteomes" id="UP000739538">
    <property type="component" value="Unassembled WGS sequence"/>
</dbReference>
<reference evidence="7" key="2">
    <citation type="journal article" date="2021" name="Microbiome">
        <title>Successional dynamics and alternative stable states in a saline activated sludge microbial community over 9 years.</title>
        <authorList>
            <person name="Wang Y."/>
            <person name="Ye J."/>
            <person name="Ju F."/>
            <person name="Liu L."/>
            <person name="Boyd J.A."/>
            <person name="Deng Y."/>
            <person name="Parks D.H."/>
            <person name="Jiang X."/>
            <person name="Yin X."/>
            <person name="Woodcroft B.J."/>
            <person name="Tyson G.W."/>
            <person name="Hugenholtz P."/>
            <person name="Polz M.F."/>
            <person name="Zhang T."/>
        </authorList>
    </citation>
    <scope>NUCLEOTIDE SEQUENCE</scope>
    <source>
        <strain evidence="7">HKST-UBA02</strain>
    </source>
</reference>
<dbReference type="PANTHER" id="PTHR43133:SF8">
    <property type="entry name" value="RNA POLYMERASE SIGMA FACTOR HI_1459-RELATED"/>
    <property type="match status" value="1"/>
</dbReference>
<protein>
    <submittedName>
        <fullName evidence="7">Sigma-70 family RNA polymerase sigma factor</fullName>
    </submittedName>
</protein>
<dbReference type="Gene3D" id="1.10.1740.10">
    <property type="match status" value="1"/>
</dbReference>
<keyword evidence="2" id="KW-0805">Transcription regulation</keyword>
<gene>
    <name evidence="7" type="ORF">KDA27_03270</name>
</gene>
<dbReference type="InterPro" id="IPR007627">
    <property type="entry name" value="RNA_pol_sigma70_r2"/>
</dbReference>
<dbReference type="GO" id="GO:0016987">
    <property type="term" value="F:sigma factor activity"/>
    <property type="evidence" value="ECO:0007669"/>
    <property type="project" value="UniProtKB-KW"/>
</dbReference>
<dbReference type="InterPro" id="IPR036388">
    <property type="entry name" value="WH-like_DNA-bd_sf"/>
</dbReference>